<dbReference type="GO" id="GO:0008494">
    <property type="term" value="F:translation activator activity"/>
    <property type="evidence" value="ECO:0007669"/>
    <property type="project" value="TreeGrafter"/>
</dbReference>
<dbReference type="InterPro" id="IPR051367">
    <property type="entry name" value="mRNA_TranslReg/HistoneTransl"/>
</dbReference>
<dbReference type="PANTHER" id="PTHR23254">
    <property type="entry name" value="EIF4G DOMAIN PROTEIN"/>
    <property type="match status" value="1"/>
</dbReference>
<protein>
    <recommendedName>
        <fullName evidence="4">CBP80/20-dependent translation initiation factor</fullName>
    </recommendedName>
</protein>
<dbReference type="EnsemblMetazoa" id="XM_019913674.1">
    <property type="protein sequence ID" value="XP_019769233.1"/>
    <property type="gene ID" value="LOC109543801"/>
</dbReference>
<dbReference type="Proteomes" id="UP000019118">
    <property type="component" value="Unassembled WGS sequence"/>
</dbReference>
<dbReference type="AlphaFoldDB" id="A0AAR5Q7M0"/>
<keyword evidence="3" id="KW-1185">Reference proteome</keyword>
<evidence type="ECO:0000313" key="2">
    <source>
        <dbReference type="EnsemblMetazoa" id="XP_019769233.1"/>
    </source>
</evidence>
<feature type="compositionally biased region" description="Basic and acidic residues" evidence="1">
    <location>
        <begin position="423"/>
        <end position="482"/>
    </location>
</feature>
<name>A0AAR5Q7M0_DENPD</name>
<organism evidence="2 3">
    <name type="scientific">Dendroctonus ponderosae</name>
    <name type="common">Mountain pine beetle</name>
    <dbReference type="NCBI Taxonomy" id="77166"/>
    <lineage>
        <taxon>Eukaryota</taxon>
        <taxon>Metazoa</taxon>
        <taxon>Ecdysozoa</taxon>
        <taxon>Arthropoda</taxon>
        <taxon>Hexapoda</taxon>
        <taxon>Insecta</taxon>
        <taxon>Pterygota</taxon>
        <taxon>Neoptera</taxon>
        <taxon>Endopterygota</taxon>
        <taxon>Coleoptera</taxon>
        <taxon>Polyphaga</taxon>
        <taxon>Cucujiformia</taxon>
        <taxon>Curculionidae</taxon>
        <taxon>Scolytinae</taxon>
        <taxon>Dendroctonus</taxon>
    </lineage>
</organism>
<accession>A0AAR5Q7M0</accession>
<evidence type="ECO:0000313" key="3">
    <source>
        <dbReference type="Proteomes" id="UP000019118"/>
    </source>
</evidence>
<dbReference type="Gene3D" id="1.25.40.180">
    <property type="match status" value="1"/>
</dbReference>
<dbReference type="GO" id="GO:0006446">
    <property type="term" value="P:regulation of translational initiation"/>
    <property type="evidence" value="ECO:0007669"/>
    <property type="project" value="TreeGrafter"/>
</dbReference>
<sequence>MQKMSNGVGRGRGWLNLKIHSHNTKNPGLDSSISPPAVNNSASSFNMQDNRTFSDASNGYDDLISKIRLLNINDDGIKLNQKIKYIIEHWNENCRNELDVEKSFEVIHDACLEDGDLATKLVLLIASRTFLSQEIHQQNIRLMFLRKLQENFEGSVNLKSAHPNLFRNSVQLMGDFFNKARLANGRQFSFMATPLLSYLDMLLETGDPLDLKLFVIQFYLNGNCLKQESPDKVASILSKIRLKICSDKICTKEAKLWLLLAIEVSDNRFSLLPADIQKFYQEQLGDHAMACFQGSHGVLTVQTADNSKTLDNYQSNVHVLQVSTDSLTDTACMLNNLSDSGSSANCSSGFQSDHSKISSGIITENSSNLHNGVKSGRPILGVGARLQRNRNQSDSYDIWEAEKSNLESAAWITSRSTLNPESEIWHTNKPPKEGPGDVSWRDRDSKKVNDQRIQRKDWDKKKDLPKMKKGWEHDDRFDTDYR</sequence>
<dbReference type="GO" id="GO:0005829">
    <property type="term" value="C:cytosol"/>
    <property type="evidence" value="ECO:0007669"/>
    <property type="project" value="TreeGrafter"/>
</dbReference>
<evidence type="ECO:0008006" key="4">
    <source>
        <dbReference type="Google" id="ProtNLM"/>
    </source>
</evidence>
<proteinExistence type="predicted"/>
<feature type="region of interest" description="Disordered" evidence="1">
    <location>
        <begin position="422"/>
        <end position="482"/>
    </location>
</feature>
<reference evidence="2" key="2">
    <citation type="submission" date="2024-08" db="UniProtKB">
        <authorList>
            <consortium name="EnsemblMetazoa"/>
        </authorList>
    </citation>
    <scope>IDENTIFICATION</scope>
</reference>
<reference evidence="3" key="1">
    <citation type="journal article" date="2013" name="Genome Biol.">
        <title>Draft genome of the mountain pine beetle, Dendroctonus ponderosae Hopkins, a major forest pest.</title>
        <authorList>
            <person name="Keeling C.I."/>
            <person name="Yuen M.M."/>
            <person name="Liao N.Y."/>
            <person name="Docking T.R."/>
            <person name="Chan S.K."/>
            <person name="Taylor G.A."/>
            <person name="Palmquist D.L."/>
            <person name="Jackman S.D."/>
            <person name="Nguyen A."/>
            <person name="Li M."/>
            <person name="Henderson H."/>
            <person name="Janes J.K."/>
            <person name="Zhao Y."/>
            <person name="Pandoh P."/>
            <person name="Moore R."/>
            <person name="Sperling F.A."/>
            <person name="Huber D.P."/>
            <person name="Birol I."/>
            <person name="Jones S.J."/>
            <person name="Bohlmann J."/>
        </authorList>
    </citation>
    <scope>NUCLEOTIDE SEQUENCE</scope>
</reference>
<dbReference type="PANTHER" id="PTHR23254:SF18">
    <property type="entry name" value="RE28271P"/>
    <property type="match status" value="1"/>
</dbReference>
<evidence type="ECO:0000256" key="1">
    <source>
        <dbReference type="SAM" id="MobiDB-lite"/>
    </source>
</evidence>